<dbReference type="RefSeq" id="XP_025595637.1">
    <property type="nucleotide sequence ID" value="XM_025740378.1"/>
</dbReference>
<dbReference type="PANTHER" id="PTHR34213:SF2">
    <property type="entry name" value="NUCLEAR TRANSPORT FACTOR 2 (NTF2) FAMILY PROTEIN"/>
    <property type="match status" value="1"/>
</dbReference>
<keyword evidence="3" id="KW-1185">Reference proteome</keyword>
<feature type="compositionally biased region" description="Polar residues" evidence="1">
    <location>
        <begin position="1"/>
        <end position="18"/>
    </location>
</feature>
<evidence type="ECO:0000256" key="1">
    <source>
        <dbReference type="SAM" id="MobiDB-lite"/>
    </source>
</evidence>
<dbReference type="Proteomes" id="UP000245946">
    <property type="component" value="Unassembled WGS sequence"/>
</dbReference>
<gene>
    <name evidence="2" type="ORF">FA09DRAFT_301759</name>
</gene>
<name>A0A316Z319_9BASI</name>
<accession>A0A316Z319</accession>
<dbReference type="STRING" id="58919.A0A316Z319"/>
<dbReference type="GeneID" id="37267924"/>
<dbReference type="OrthoDB" id="2400485at2759"/>
<feature type="region of interest" description="Disordered" evidence="1">
    <location>
        <begin position="1"/>
        <end position="36"/>
    </location>
</feature>
<evidence type="ECO:0000313" key="3">
    <source>
        <dbReference type="Proteomes" id="UP000245946"/>
    </source>
</evidence>
<feature type="compositionally biased region" description="Basic and acidic residues" evidence="1">
    <location>
        <begin position="19"/>
        <end position="32"/>
    </location>
</feature>
<proteinExistence type="predicted"/>
<organism evidence="2 3">
    <name type="scientific">Tilletiopsis washingtonensis</name>
    <dbReference type="NCBI Taxonomy" id="58919"/>
    <lineage>
        <taxon>Eukaryota</taxon>
        <taxon>Fungi</taxon>
        <taxon>Dikarya</taxon>
        <taxon>Basidiomycota</taxon>
        <taxon>Ustilaginomycotina</taxon>
        <taxon>Exobasidiomycetes</taxon>
        <taxon>Entylomatales</taxon>
        <taxon>Entylomatales incertae sedis</taxon>
        <taxon>Tilletiopsis</taxon>
    </lineage>
</organism>
<dbReference type="AlphaFoldDB" id="A0A316Z319"/>
<evidence type="ECO:0000313" key="2">
    <source>
        <dbReference type="EMBL" id="PWN95358.1"/>
    </source>
</evidence>
<dbReference type="PANTHER" id="PTHR34213">
    <property type="entry name" value="NUCLEAR TRANSPORT FACTOR 2 (NTF2) FAMILY PROTEIN"/>
    <property type="match status" value="1"/>
</dbReference>
<protein>
    <submittedName>
        <fullName evidence="2">Uncharacterized protein</fullName>
    </submittedName>
</protein>
<dbReference type="EMBL" id="KZ819305">
    <property type="protein sequence ID" value="PWN95358.1"/>
    <property type="molecule type" value="Genomic_DNA"/>
</dbReference>
<reference evidence="2 3" key="1">
    <citation type="journal article" date="2018" name="Mol. Biol. Evol.">
        <title>Broad Genomic Sampling Reveals a Smut Pathogenic Ancestry of the Fungal Clade Ustilaginomycotina.</title>
        <authorList>
            <person name="Kijpornyongpan T."/>
            <person name="Mondo S.J."/>
            <person name="Barry K."/>
            <person name="Sandor L."/>
            <person name="Lee J."/>
            <person name="Lipzen A."/>
            <person name="Pangilinan J."/>
            <person name="LaButti K."/>
            <person name="Hainaut M."/>
            <person name="Henrissat B."/>
            <person name="Grigoriev I.V."/>
            <person name="Spatafora J.W."/>
            <person name="Aime M.C."/>
        </authorList>
    </citation>
    <scope>NUCLEOTIDE SEQUENCE [LARGE SCALE GENOMIC DNA]</scope>
    <source>
        <strain evidence="2 3">MCA 4186</strain>
    </source>
</reference>
<sequence>MTSADSKTNASGLTPTESKQLRERQPNDDEKSVLQGIRDLYTVSPTSQSYSMYAQAAVFHDPVSIAEGVESIKAQFNGLVKVFPRATLDKFRVLENPATLPKSTILVDQDVSYYRKTDDKEPFKTLNSLLALERDAQGKVTKHSEEWEHKPTSASDDGFFGMLNEARKKATAGIVNAAVDSTPPSERK</sequence>